<dbReference type="SUPFAM" id="SSF50494">
    <property type="entry name" value="Trypsin-like serine proteases"/>
    <property type="match status" value="2"/>
</dbReference>
<dbReference type="PANTHER" id="PTHR24256">
    <property type="entry name" value="TRYPTASE-RELATED"/>
    <property type="match status" value="1"/>
</dbReference>
<dbReference type="SMART" id="SM00020">
    <property type="entry name" value="Tryp_SPc"/>
    <property type="match status" value="1"/>
</dbReference>
<feature type="domain" description="Peptidase S1" evidence="11">
    <location>
        <begin position="35"/>
        <end position="258"/>
    </location>
</feature>
<evidence type="ECO:0000256" key="6">
    <source>
        <dbReference type="ARBA" id="ARBA00023145"/>
    </source>
</evidence>
<feature type="chain" id="PRO_5005321663" evidence="10">
    <location>
        <begin position="21"/>
        <end position="474"/>
    </location>
</feature>
<reference evidence="12" key="2">
    <citation type="submission" date="2014-06" db="EMBL/GenBank/DDBJ databases">
        <authorList>
            <person name="Hu T."/>
            <person name="Eisen M.B."/>
            <person name="Thornton K.R."/>
            <person name="Andolfatto P."/>
        </authorList>
    </citation>
    <scope>NUCLEOTIDE SEQUENCE</scope>
    <source>
        <strain evidence="12">W501</strain>
    </source>
</reference>
<dbReference type="GO" id="GO:0004252">
    <property type="term" value="F:serine-type endopeptidase activity"/>
    <property type="evidence" value="ECO:0007669"/>
    <property type="project" value="InterPro"/>
</dbReference>
<dbReference type="PROSITE" id="PS00135">
    <property type="entry name" value="TRYPSIN_SER"/>
    <property type="match status" value="1"/>
</dbReference>
<accession>A0A0J9RII0</accession>
<dbReference type="AlphaFoldDB" id="A0A0J9RII0"/>
<evidence type="ECO:0000256" key="10">
    <source>
        <dbReference type="SAM" id="SignalP"/>
    </source>
</evidence>
<dbReference type="PROSITE" id="PS00134">
    <property type="entry name" value="TRYPSIN_HIS"/>
    <property type="match status" value="1"/>
</dbReference>
<dbReference type="Bgee" id="FBgn0268948">
    <property type="expression patterns" value="Expressed in multicellular organism and 1 other cell type or tissue"/>
</dbReference>
<comment type="similarity">
    <text evidence="8">Belongs to the peptidase S1 family. CLIP subfamily.</text>
</comment>
<keyword evidence="10" id="KW-0732">Signal</keyword>
<dbReference type="InterPro" id="IPR051487">
    <property type="entry name" value="Ser/Thr_Proteases_Immune/Dev"/>
</dbReference>
<evidence type="ECO:0000256" key="2">
    <source>
        <dbReference type="ARBA" id="ARBA00022723"/>
    </source>
</evidence>
<reference evidence="12" key="3">
    <citation type="submission" date="2015-04" db="EMBL/GenBank/DDBJ databases">
        <authorList>
            <consortium name="FlyBase"/>
        </authorList>
    </citation>
    <scope>NUCLEOTIDE SEQUENCE</scope>
    <source>
        <strain evidence="12">W501</strain>
    </source>
</reference>
<evidence type="ECO:0000256" key="9">
    <source>
        <dbReference type="RuleBase" id="RU363034"/>
    </source>
</evidence>
<feature type="signal peptide" evidence="10">
    <location>
        <begin position="1"/>
        <end position="20"/>
    </location>
</feature>
<evidence type="ECO:0000256" key="5">
    <source>
        <dbReference type="ARBA" id="ARBA00022837"/>
    </source>
</evidence>
<dbReference type="CDD" id="cd00190">
    <property type="entry name" value="Tryp_SPc"/>
    <property type="match status" value="1"/>
</dbReference>
<evidence type="ECO:0000256" key="4">
    <source>
        <dbReference type="ARBA" id="ARBA00022825"/>
    </source>
</evidence>
<evidence type="ECO:0000313" key="12">
    <source>
        <dbReference type="EMBL" id="KMY95676.1"/>
    </source>
</evidence>
<protein>
    <submittedName>
        <fullName evidence="12">Uncharacterized protein, isoform A</fullName>
    </submittedName>
</protein>
<keyword evidence="1 9" id="KW-0645">Protease</keyword>
<evidence type="ECO:0000256" key="8">
    <source>
        <dbReference type="ARBA" id="ARBA00024195"/>
    </source>
</evidence>
<evidence type="ECO:0000259" key="11">
    <source>
        <dbReference type="PROSITE" id="PS50240"/>
    </source>
</evidence>
<dbReference type="FunFam" id="2.40.10.10:FF:000068">
    <property type="entry name" value="transmembrane protease serine 2"/>
    <property type="match status" value="1"/>
</dbReference>
<dbReference type="FunFam" id="2.40.10.10:FF:000078">
    <property type="entry name" value="Serine protease H137"/>
    <property type="match status" value="1"/>
</dbReference>
<organism evidence="12">
    <name type="scientific">Drosophila simulans</name>
    <name type="common">Fruit fly</name>
    <dbReference type="NCBI Taxonomy" id="7240"/>
    <lineage>
        <taxon>Eukaryota</taxon>
        <taxon>Metazoa</taxon>
        <taxon>Ecdysozoa</taxon>
        <taxon>Arthropoda</taxon>
        <taxon>Hexapoda</taxon>
        <taxon>Insecta</taxon>
        <taxon>Pterygota</taxon>
        <taxon>Neoptera</taxon>
        <taxon>Endopterygota</taxon>
        <taxon>Diptera</taxon>
        <taxon>Brachycera</taxon>
        <taxon>Muscomorpha</taxon>
        <taxon>Ephydroidea</taxon>
        <taxon>Drosophilidae</taxon>
        <taxon>Drosophila</taxon>
        <taxon>Sophophora</taxon>
    </lineage>
</organism>
<dbReference type="Pfam" id="PF00089">
    <property type="entry name" value="Trypsin"/>
    <property type="match status" value="2"/>
</dbReference>
<evidence type="ECO:0000256" key="3">
    <source>
        <dbReference type="ARBA" id="ARBA00022801"/>
    </source>
</evidence>
<dbReference type="InterPro" id="IPR043504">
    <property type="entry name" value="Peptidase_S1_PA_chymotrypsin"/>
</dbReference>
<proteinExistence type="inferred from homology"/>
<dbReference type="GO" id="GO:0006508">
    <property type="term" value="P:proteolysis"/>
    <property type="evidence" value="ECO:0007669"/>
    <property type="project" value="UniProtKB-KW"/>
</dbReference>
<keyword evidence="5" id="KW-0106">Calcium</keyword>
<name>A0A0J9RII0_DROSI</name>
<dbReference type="InterPro" id="IPR001314">
    <property type="entry name" value="Peptidase_S1A"/>
</dbReference>
<evidence type="ECO:0000256" key="7">
    <source>
        <dbReference type="ARBA" id="ARBA00023157"/>
    </source>
</evidence>
<dbReference type="InterPro" id="IPR033116">
    <property type="entry name" value="TRYPSIN_SER"/>
</dbReference>
<dbReference type="Proteomes" id="UP000035880">
    <property type="component" value="Chromosome 2R"/>
</dbReference>
<dbReference type="Gene3D" id="2.40.10.10">
    <property type="entry name" value="Trypsin-like serine proteases"/>
    <property type="match status" value="3"/>
</dbReference>
<keyword evidence="2" id="KW-0479">Metal-binding</keyword>
<dbReference type="GO" id="GO:0046872">
    <property type="term" value="F:metal ion binding"/>
    <property type="evidence" value="ECO:0007669"/>
    <property type="project" value="UniProtKB-KW"/>
</dbReference>
<dbReference type="OrthoDB" id="6261922at2759"/>
<gene>
    <name evidence="12" type="primary">Dsim\GD27658</name>
    <name evidence="12" type="ORF">Dsimw501_GD27658</name>
</gene>
<keyword evidence="4 9" id="KW-0720">Serine protease</keyword>
<dbReference type="InterPro" id="IPR001254">
    <property type="entry name" value="Trypsin_dom"/>
</dbReference>
<sequence length="474" mass="53579">MCCWFSLVLVAVVFYQNAVAQLLDENCDIRIGYRVKNGYPPKTTQFMAALYNKSEFLCGGSLIHKQYVLTAAHCVSGFDEVTVHLGENNRSCPIPVCKHVLQLNAKVILNSQWEDCIFLNDIALLRLNREVKFEAHIRPICIILDENVTSDSQNHFTAFGWGMTEHRGLSDVLKAVELVRLSKYECYQNVGTICAGSHLGDTCRGDSGGPLAGNMVYRGKSRHIQFGIVSYGNVDCDGSNGVYTDLNAHKSWIASVVLESEPRLLNENCKSDWGAKVYVRLWEMSLFEHKFAGALITNQFVVTVASAFPDNFNATEIKVESTYMQVFDVEWVLKHPHFRPAPKIRNNIALIRLAKMIPRSDLNIPICLGLNFRPPTTWNALLYSANNKFLGSQQVHLRRIPDCPEPKQYCVEKPDQLNYLPYETPGSVIGTSEMFKGRERYLIAGIISHTQGDVIVFTNIQDHEKWITRTLTYT</sequence>
<dbReference type="PROSITE" id="PS50240">
    <property type="entry name" value="TRYPSIN_DOM"/>
    <property type="match status" value="1"/>
</dbReference>
<keyword evidence="3 9" id="KW-0378">Hydrolase</keyword>
<keyword evidence="6" id="KW-0865">Zymogen</keyword>
<evidence type="ECO:0000256" key="1">
    <source>
        <dbReference type="ARBA" id="ARBA00022670"/>
    </source>
</evidence>
<dbReference type="InterPro" id="IPR009003">
    <property type="entry name" value="Peptidase_S1_PA"/>
</dbReference>
<keyword evidence="7" id="KW-1015">Disulfide bond</keyword>
<dbReference type="KEGG" id="dsi:Dsimw501_GD27658"/>
<dbReference type="PRINTS" id="PR00722">
    <property type="entry name" value="CHYMOTRYPSIN"/>
</dbReference>
<dbReference type="InterPro" id="IPR018114">
    <property type="entry name" value="TRYPSIN_HIS"/>
</dbReference>
<reference evidence="12" key="1">
    <citation type="journal article" date="2013" name="Genome Res.">
        <title>A second-generation assembly of the Drosophila simulans genome provides new insights into patterns of lineage-specific divergence.</title>
        <authorList>
            <person name="Hu T.T."/>
            <person name="Eisen M.B."/>
            <person name="Thornton K.R."/>
            <person name="Andolfatto P."/>
        </authorList>
    </citation>
    <scope>NUCLEOTIDE SEQUENCE [LARGE SCALE GENOMIC DNA]</scope>
    <source>
        <strain evidence="12">W501</strain>
    </source>
</reference>
<dbReference type="EMBL" id="CM002911">
    <property type="protein sequence ID" value="KMY95676.1"/>
    <property type="molecule type" value="Genomic_DNA"/>
</dbReference>